<dbReference type="Gramene" id="Manes.03G064800.3.v8.1">
    <property type="protein sequence ID" value="Manes.03G064800.3.v8.1.CDS"/>
    <property type="gene ID" value="Manes.03G064800.v8.1"/>
</dbReference>
<dbReference type="OMA" id="YLANKCD"/>
<accession>A0A251L804</accession>
<dbReference type="EMBL" id="CM004389">
    <property type="protein sequence ID" value="OAY54310.1"/>
    <property type="molecule type" value="Genomic_DNA"/>
</dbReference>
<gene>
    <name evidence="2" type="ORF">MANES_03G064800</name>
</gene>
<dbReference type="OrthoDB" id="769720at2759"/>
<dbReference type="InterPro" id="IPR003892">
    <property type="entry name" value="CUE"/>
</dbReference>
<dbReference type="Gene3D" id="1.10.8.10">
    <property type="entry name" value="DNA helicase RuvA subunit, C-terminal domain"/>
    <property type="match status" value="1"/>
</dbReference>
<dbReference type="CDD" id="cd14371">
    <property type="entry name" value="CUE_CID7_like"/>
    <property type="match status" value="1"/>
</dbReference>
<organism evidence="2 3">
    <name type="scientific">Manihot esculenta</name>
    <name type="common">Cassava</name>
    <name type="synonym">Jatropha manihot</name>
    <dbReference type="NCBI Taxonomy" id="3983"/>
    <lineage>
        <taxon>Eukaryota</taxon>
        <taxon>Viridiplantae</taxon>
        <taxon>Streptophyta</taxon>
        <taxon>Embryophyta</taxon>
        <taxon>Tracheophyta</taxon>
        <taxon>Spermatophyta</taxon>
        <taxon>Magnoliopsida</taxon>
        <taxon>eudicotyledons</taxon>
        <taxon>Gunneridae</taxon>
        <taxon>Pentapetalae</taxon>
        <taxon>rosids</taxon>
        <taxon>fabids</taxon>
        <taxon>Malpighiales</taxon>
        <taxon>Euphorbiaceae</taxon>
        <taxon>Crotonoideae</taxon>
        <taxon>Manihoteae</taxon>
        <taxon>Manihot</taxon>
    </lineage>
</organism>
<dbReference type="Proteomes" id="UP000091857">
    <property type="component" value="Chromosome 3"/>
</dbReference>
<keyword evidence="3" id="KW-1185">Reference proteome</keyword>
<dbReference type="SUPFAM" id="SSF46934">
    <property type="entry name" value="UBA-like"/>
    <property type="match status" value="1"/>
</dbReference>
<feature type="domain" description="CUE" evidence="1">
    <location>
        <begin position="105"/>
        <end position="148"/>
    </location>
</feature>
<dbReference type="InterPro" id="IPR041806">
    <property type="entry name" value="CID5/6/7_CUE"/>
</dbReference>
<sequence length="203" mass="22119">MKPGLSTLNPYAASYIPLSEREAAEEIKVPRVTTKVSQIGNQTIWNEPAEHTTHNRQHNQSSSIPQVSVLKSHSAHGFYDSVHGFYGSSSQNLSELANKQMMDEEFDMDLEYLQMTFPGISNESLNDVYMANKGDLEATIDMINELEFDTFESPENLPDTLDIGDISESGSSAECSSVKLKNVVGDANASSSGSATSESVTVT</sequence>
<evidence type="ECO:0000313" key="3">
    <source>
        <dbReference type="Proteomes" id="UP000091857"/>
    </source>
</evidence>
<dbReference type="InterPro" id="IPR038981">
    <property type="entry name" value="CID5/CID6"/>
</dbReference>
<dbReference type="PANTHER" id="PTHR37252:SF3">
    <property type="entry name" value="POLYADENYLATE-BINDING PROTEIN-INTERACTING PROTEIN 6"/>
    <property type="match status" value="1"/>
</dbReference>
<dbReference type="EMBL" id="CM004389">
    <property type="protein sequence ID" value="OAY54311.1"/>
    <property type="molecule type" value="Genomic_DNA"/>
</dbReference>
<dbReference type="AlphaFoldDB" id="A0A251L804"/>
<reference evidence="2 3" key="1">
    <citation type="submission" date="2016-02" db="EMBL/GenBank/DDBJ databases">
        <title>WGS assembly of Manihot esculenta.</title>
        <authorList>
            <person name="Bredeson J.V."/>
            <person name="Prochnik S.E."/>
            <person name="Lyons J.B."/>
            <person name="Schmutz J."/>
            <person name="Grimwood J."/>
            <person name="Vrebalov J."/>
            <person name="Bart R.S."/>
            <person name="Amuge T."/>
            <person name="Ferguson M.E."/>
            <person name="Green R."/>
            <person name="Putnam N."/>
            <person name="Stites J."/>
            <person name="Rounsley S."/>
            <person name="Rokhsar D.S."/>
        </authorList>
    </citation>
    <scope>NUCLEOTIDE SEQUENCE [LARGE SCALE GENOMIC DNA]</scope>
    <source>
        <strain evidence="3">cv. AM560-2</strain>
        <tissue evidence="2">Leaf</tissue>
    </source>
</reference>
<dbReference type="GO" id="GO:0043130">
    <property type="term" value="F:ubiquitin binding"/>
    <property type="evidence" value="ECO:0007669"/>
    <property type="project" value="InterPro"/>
</dbReference>
<dbReference type="Gramene" id="Manes.03G064800.5.v8.1">
    <property type="protein sequence ID" value="Manes.03G064800.5.v8.1.CDS"/>
    <property type="gene ID" value="Manes.03G064800.v8.1"/>
</dbReference>
<name>A0A251L804_MANES</name>
<evidence type="ECO:0000313" key="2">
    <source>
        <dbReference type="EMBL" id="OAY54310.1"/>
    </source>
</evidence>
<dbReference type="InterPro" id="IPR009060">
    <property type="entry name" value="UBA-like_sf"/>
</dbReference>
<dbReference type="PANTHER" id="PTHR37252">
    <property type="entry name" value="POLYADENYLATE-BINDING PROTEIN-INTERACTING PROTEIN 6"/>
    <property type="match status" value="1"/>
</dbReference>
<dbReference type="Gramene" id="Manes.03G064800.6.v8.1">
    <property type="protein sequence ID" value="Manes.03G064800.6.v8.1.CDS"/>
    <property type="gene ID" value="Manes.03G064800.v8.1"/>
</dbReference>
<dbReference type="STRING" id="3983.A0A251L804"/>
<proteinExistence type="predicted"/>
<dbReference type="PROSITE" id="PS51140">
    <property type="entry name" value="CUE"/>
    <property type="match status" value="1"/>
</dbReference>
<protein>
    <recommendedName>
        <fullName evidence="1">CUE domain-containing protein</fullName>
    </recommendedName>
</protein>
<evidence type="ECO:0000259" key="1">
    <source>
        <dbReference type="PROSITE" id="PS51140"/>
    </source>
</evidence>